<evidence type="ECO:0000259" key="3">
    <source>
        <dbReference type="Pfam" id="PF19305"/>
    </source>
</evidence>
<evidence type="ECO:0000313" key="5">
    <source>
        <dbReference type="Proteomes" id="UP001149009"/>
    </source>
</evidence>
<dbReference type="InterPro" id="IPR042188">
    <property type="entry name" value="MmgE/PrpD_sf_2"/>
</dbReference>
<dbReference type="InterPro" id="IPR045336">
    <property type="entry name" value="MmgE_PrpD_N"/>
</dbReference>
<dbReference type="Pfam" id="PF03972">
    <property type="entry name" value="MmgE_PrpD_N"/>
    <property type="match status" value="1"/>
</dbReference>
<dbReference type="Gene3D" id="1.10.4100.10">
    <property type="entry name" value="2-methylcitrate dehydratase PrpD"/>
    <property type="match status" value="1"/>
</dbReference>
<dbReference type="RefSeq" id="WP_261514754.1">
    <property type="nucleotide sequence ID" value="NZ_JAODNV010000007.1"/>
</dbReference>
<dbReference type="Proteomes" id="UP001149009">
    <property type="component" value="Unassembled WGS sequence"/>
</dbReference>
<dbReference type="Gene3D" id="3.30.1330.120">
    <property type="entry name" value="2-methylcitrate dehydratase PrpD"/>
    <property type="match status" value="1"/>
</dbReference>
<sequence>MTTLSTKLAEWALAFSLEDAPAEVIENAKLRILDIIGVMIATYSHPTVAAAERAHADADAGGTGAYALMSPAQTSLAGAAFVNGVASAVLEFDDTHIASNIHPTGVIVSASLPLAQALGLSGRQWLEAVIIGSEILCRLGLVSPIRMHELGLHPTSVYGVFGATYSAARLRGLSLRQTVDAVGTAASLSAGSIASFEEGTSTKTLHVGFAAAAAIRSMALAAHGISGPGKVFEGKFGWFRSYVQSQPEFRFAQLTDRLGTHWESLAIATKLYPCAYTLMPFIAAALNLRADHAIDLDQIAEVRCEIMPRSFHTVCEPVEEKRRPLTSWHGRISLQHTVAEALVLGRFDKNAYAESSLRDPRINALADKVVHVADPIAAADTLRSRGVVSVIFQDGRTISHTIEDMLGTARNPAPASVYLEKFRANVDGVISASLANTLIEAIMGLDQVSDLDKFFSPLRTARH</sequence>
<evidence type="ECO:0000313" key="4">
    <source>
        <dbReference type="EMBL" id="MCT8989895.1"/>
    </source>
</evidence>
<dbReference type="InterPro" id="IPR005656">
    <property type="entry name" value="MmgE_PrpD"/>
</dbReference>
<feature type="domain" description="MmgE/PrpD C-terminal" evidence="3">
    <location>
        <begin position="272"/>
        <end position="444"/>
    </location>
</feature>
<dbReference type="SUPFAM" id="SSF103378">
    <property type="entry name" value="2-methylcitrate dehydratase PrpD"/>
    <property type="match status" value="1"/>
</dbReference>
<evidence type="ECO:0000259" key="2">
    <source>
        <dbReference type="Pfam" id="PF03972"/>
    </source>
</evidence>
<dbReference type="InterPro" id="IPR042183">
    <property type="entry name" value="MmgE/PrpD_sf_1"/>
</dbReference>
<organism evidence="4 5">
    <name type="scientific">Chelativorans petroleitrophicus</name>
    <dbReference type="NCBI Taxonomy" id="2975484"/>
    <lineage>
        <taxon>Bacteria</taxon>
        <taxon>Pseudomonadati</taxon>
        <taxon>Pseudomonadota</taxon>
        <taxon>Alphaproteobacteria</taxon>
        <taxon>Hyphomicrobiales</taxon>
        <taxon>Phyllobacteriaceae</taxon>
        <taxon>Chelativorans</taxon>
    </lineage>
</organism>
<dbReference type="InterPro" id="IPR045337">
    <property type="entry name" value="MmgE_PrpD_C"/>
</dbReference>
<protein>
    <submittedName>
        <fullName evidence="4">MmgE/PrpD family protein</fullName>
    </submittedName>
</protein>
<comment type="caution">
    <text evidence="4">The sequence shown here is derived from an EMBL/GenBank/DDBJ whole genome shotgun (WGS) entry which is preliminary data.</text>
</comment>
<keyword evidence="5" id="KW-1185">Reference proteome</keyword>
<dbReference type="PANTHER" id="PTHR16943">
    <property type="entry name" value="2-METHYLCITRATE DEHYDRATASE-RELATED"/>
    <property type="match status" value="1"/>
</dbReference>
<accession>A0A9X2X903</accession>
<dbReference type="AlphaFoldDB" id="A0A9X2X903"/>
<dbReference type="Pfam" id="PF19305">
    <property type="entry name" value="MmgE_PrpD_C"/>
    <property type="match status" value="1"/>
</dbReference>
<dbReference type="EMBL" id="JAODNV010000007">
    <property type="protein sequence ID" value="MCT8989895.1"/>
    <property type="molecule type" value="Genomic_DNA"/>
</dbReference>
<reference evidence="4" key="1">
    <citation type="submission" date="2022-08" db="EMBL/GenBank/DDBJ databases">
        <title>Chelativorans sichuanense sp. nov., a paraffin oil-degrading bacterium isolated from a mixture of oil-based drill cuttings and paddy soil.</title>
        <authorList>
            <person name="Yu J."/>
            <person name="Liu H."/>
            <person name="Chen Q."/>
        </authorList>
    </citation>
    <scope>NUCLEOTIDE SEQUENCE</scope>
    <source>
        <strain evidence="4">SCAU 2101</strain>
    </source>
</reference>
<dbReference type="PANTHER" id="PTHR16943:SF8">
    <property type="entry name" value="2-METHYLCITRATE DEHYDRATASE"/>
    <property type="match status" value="1"/>
</dbReference>
<proteinExistence type="inferred from homology"/>
<gene>
    <name evidence="4" type="ORF">NYR54_06250</name>
</gene>
<dbReference type="InterPro" id="IPR036148">
    <property type="entry name" value="MmgE/PrpD_sf"/>
</dbReference>
<name>A0A9X2X903_9HYPH</name>
<evidence type="ECO:0000256" key="1">
    <source>
        <dbReference type="ARBA" id="ARBA00006174"/>
    </source>
</evidence>
<dbReference type="GO" id="GO:0016829">
    <property type="term" value="F:lyase activity"/>
    <property type="evidence" value="ECO:0007669"/>
    <property type="project" value="InterPro"/>
</dbReference>
<comment type="similarity">
    <text evidence="1">Belongs to the PrpD family.</text>
</comment>
<feature type="domain" description="MmgE/PrpD N-terminal" evidence="2">
    <location>
        <begin position="7"/>
        <end position="246"/>
    </location>
</feature>